<evidence type="ECO:0000256" key="2">
    <source>
        <dbReference type="ARBA" id="ARBA00023125"/>
    </source>
</evidence>
<evidence type="ECO:0000256" key="3">
    <source>
        <dbReference type="ARBA" id="ARBA00023163"/>
    </source>
</evidence>
<keyword evidence="2" id="KW-0238">DNA-binding</keyword>
<dbReference type="Gene3D" id="1.10.10.10">
    <property type="entry name" value="Winged helix-like DNA-binding domain superfamily/Winged helix DNA-binding domain"/>
    <property type="match status" value="1"/>
</dbReference>
<dbReference type="InterPro" id="IPR000524">
    <property type="entry name" value="Tscrpt_reg_HTH_GntR"/>
</dbReference>
<dbReference type="InterPro" id="IPR036388">
    <property type="entry name" value="WH-like_DNA-bd_sf"/>
</dbReference>
<dbReference type="PROSITE" id="PS50949">
    <property type="entry name" value="HTH_GNTR"/>
    <property type="match status" value="1"/>
</dbReference>
<name>J3A9C3_ACTNH</name>
<feature type="domain" description="HTH gntR-type" evidence="4">
    <location>
        <begin position="59"/>
        <end position="127"/>
    </location>
</feature>
<dbReference type="SUPFAM" id="SSF64288">
    <property type="entry name" value="Chorismate lyase-like"/>
    <property type="match status" value="1"/>
</dbReference>
<protein>
    <submittedName>
        <fullName evidence="5">UbiC transcription regulator-associated domain protein</fullName>
    </submittedName>
</protein>
<evidence type="ECO:0000259" key="4">
    <source>
        <dbReference type="PROSITE" id="PS50949"/>
    </source>
</evidence>
<evidence type="ECO:0000256" key="1">
    <source>
        <dbReference type="ARBA" id="ARBA00023015"/>
    </source>
</evidence>
<dbReference type="AlphaFoldDB" id="J3A9C3"/>
<dbReference type="PATRIC" id="fig|1115803.3.peg.1996"/>
<dbReference type="PANTHER" id="PTHR44846:SF17">
    <property type="entry name" value="GNTR-FAMILY TRANSCRIPTIONAL REGULATOR"/>
    <property type="match status" value="1"/>
</dbReference>
<evidence type="ECO:0000313" key="6">
    <source>
        <dbReference type="Proteomes" id="UP000007814"/>
    </source>
</evidence>
<dbReference type="SMART" id="SM00345">
    <property type="entry name" value="HTH_GNTR"/>
    <property type="match status" value="1"/>
</dbReference>
<dbReference type="SMART" id="SM00866">
    <property type="entry name" value="UTRA"/>
    <property type="match status" value="1"/>
</dbReference>
<keyword evidence="1" id="KW-0805">Transcription regulation</keyword>
<dbReference type="GO" id="GO:0045892">
    <property type="term" value="P:negative regulation of DNA-templated transcription"/>
    <property type="evidence" value="ECO:0007669"/>
    <property type="project" value="TreeGrafter"/>
</dbReference>
<dbReference type="PANTHER" id="PTHR44846">
    <property type="entry name" value="MANNOSYL-D-GLYCERATE TRANSPORT/METABOLISM SYSTEM REPRESSOR MNGR-RELATED"/>
    <property type="match status" value="1"/>
</dbReference>
<dbReference type="Pfam" id="PF07702">
    <property type="entry name" value="UTRA"/>
    <property type="match status" value="1"/>
</dbReference>
<dbReference type="GO" id="GO:0003700">
    <property type="term" value="F:DNA-binding transcription factor activity"/>
    <property type="evidence" value="ECO:0007669"/>
    <property type="project" value="InterPro"/>
</dbReference>
<reference evidence="5 6" key="1">
    <citation type="submission" date="2012-07" db="EMBL/GenBank/DDBJ databases">
        <authorList>
            <person name="Durkin A.S."/>
            <person name="McCorrison J."/>
            <person name="Torralba M."/>
            <person name="Gillis M."/>
            <person name="Methe B."/>
            <person name="Sutton G."/>
            <person name="Nelson K.E."/>
        </authorList>
    </citation>
    <scope>NUCLEOTIDE SEQUENCE [LARGE SCALE GENOMIC DNA]</scope>
    <source>
        <strain evidence="6">ATCC 12104 / DSM 43013 / CCUG 2238 / JCM 8349 / NCTC 10301 / Howell 279</strain>
    </source>
</reference>
<dbReference type="CDD" id="cd07377">
    <property type="entry name" value="WHTH_GntR"/>
    <property type="match status" value="1"/>
</dbReference>
<dbReference type="eggNOG" id="COG2188">
    <property type="taxonomic scope" value="Bacteria"/>
</dbReference>
<evidence type="ECO:0000313" key="5">
    <source>
        <dbReference type="EMBL" id="EJN84138.1"/>
    </source>
</evidence>
<keyword evidence="3" id="KW-0804">Transcription</keyword>
<dbReference type="Pfam" id="PF00392">
    <property type="entry name" value="GntR"/>
    <property type="match status" value="1"/>
</dbReference>
<dbReference type="Proteomes" id="UP000007814">
    <property type="component" value="Unassembled WGS sequence"/>
</dbReference>
<dbReference type="GO" id="GO:0003677">
    <property type="term" value="F:DNA binding"/>
    <property type="evidence" value="ECO:0007669"/>
    <property type="project" value="UniProtKB-KW"/>
</dbReference>
<dbReference type="InterPro" id="IPR011663">
    <property type="entry name" value="UTRA"/>
</dbReference>
<organism evidence="5 6">
    <name type="scientific">Actinomyces naeslundii (strain ATCC 12104 / DSM 43013 / CCUG 2238 / JCM 8349 / NCTC 10301 / Howell 279)</name>
    <dbReference type="NCBI Taxonomy" id="1115803"/>
    <lineage>
        <taxon>Bacteria</taxon>
        <taxon>Bacillati</taxon>
        <taxon>Actinomycetota</taxon>
        <taxon>Actinomycetes</taxon>
        <taxon>Actinomycetales</taxon>
        <taxon>Actinomycetaceae</taxon>
        <taxon>Actinomyces</taxon>
    </lineage>
</organism>
<dbReference type="SUPFAM" id="SSF46785">
    <property type="entry name" value="Winged helix' DNA-binding domain"/>
    <property type="match status" value="1"/>
</dbReference>
<dbReference type="Gene3D" id="3.40.1410.10">
    <property type="entry name" value="Chorismate lyase-like"/>
    <property type="match status" value="1"/>
</dbReference>
<gene>
    <name evidence="5" type="ORF">HMPREF1129_0230</name>
</gene>
<dbReference type="PRINTS" id="PR00035">
    <property type="entry name" value="HTHGNTR"/>
</dbReference>
<dbReference type="EMBL" id="ALJK01000167">
    <property type="protein sequence ID" value="EJN84138.1"/>
    <property type="molecule type" value="Genomic_DNA"/>
</dbReference>
<sequence>MATPAATAAIAVAMTTVRDIGVSHPYAQGIITSDAQAHLMPDSTLPFALDITIDRDSKTPLHTQISEPLASLILDGTLPAGTRLEDELSMAKRLEVSRPTARQALQHLVDRGLVKRRRGVGTIVSPMHVHRPMQLTSLLADLSAAGHATSTTVLDYTEHEADAEAAEHLEVEEGTAVVSCTRIRCADGEPIAVLSNLMPASMAPTREELEKGGLYDLLRTQDIIPTTAKQVIGARNATTREAEQLHERRRAALLTATRITYDQSGRVIEYGQHIYRASRYTFETSLFSS</sequence>
<dbReference type="InterPro" id="IPR028978">
    <property type="entry name" value="Chorismate_lyase_/UTRA_dom_sf"/>
</dbReference>
<dbReference type="InterPro" id="IPR050679">
    <property type="entry name" value="Bact_HTH_transcr_reg"/>
</dbReference>
<accession>J3A9C3</accession>
<comment type="caution">
    <text evidence="5">The sequence shown here is derived from an EMBL/GenBank/DDBJ whole genome shotgun (WGS) entry which is preliminary data.</text>
</comment>
<dbReference type="InterPro" id="IPR036390">
    <property type="entry name" value="WH_DNA-bd_sf"/>
</dbReference>
<proteinExistence type="predicted"/>